<evidence type="ECO:0000313" key="2">
    <source>
        <dbReference type="Proteomes" id="UP000607653"/>
    </source>
</evidence>
<sequence>MRSRLDYGKPQFWISENQDSRMGVRVYSCPKRSRPQ</sequence>
<dbReference type="Proteomes" id="UP000607653">
    <property type="component" value="Unassembled WGS sequence"/>
</dbReference>
<dbReference type="AlphaFoldDB" id="A0A822ZVJ3"/>
<gene>
    <name evidence="1" type="ORF">HUJ06_017488</name>
</gene>
<protein>
    <submittedName>
        <fullName evidence="1">Uncharacterized protein</fullName>
    </submittedName>
</protein>
<keyword evidence="2" id="KW-1185">Reference proteome</keyword>
<evidence type="ECO:0000313" key="1">
    <source>
        <dbReference type="EMBL" id="DAD47551.1"/>
    </source>
</evidence>
<organism evidence="1 2">
    <name type="scientific">Nelumbo nucifera</name>
    <name type="common">Sacred lotus</name>
    <dbReference type="NCBI Taxonomy" id="4432"/>
    <lineage>
        <taxon>Eukaryota</taxon>
        <taxon>Viridiplantae</taxon>
        <taxon>Streptophyta</taxon>
        <taxon>Embryophyta</taxon>
        <taxon>Tracheophyta</taxon>
        <taxon>Spermatophyta</taxon>
        <taxon>Magnoliopsida</taxon>
        <taxon>Proteales</taxon>
        <taxon>Nelumbonaceae</taxon>
        <taxon>Nelumbo</taxon>
    </lineage>
</organism>
<dbReference type="EMBL" id="DUZY01000008">
    <property type="protein sequence ID" value="DAD47551.1"/>
    <property type="molecule type" value="Genomic_DNA"/>
</dbReference>
<proteinExistence type="predicted"/>
<reference evidence="1 2" key="1">
    <citation type="journal article" date="2020" name="Mol. Biol. Evol.">
        <title>Distinct Expression and Methylation Patterns for Genes with Different Fates following a Single Whole-Genome Duplication in Flowering Plants.</title>
        <authorList>
            <person name="Shi T."/>
            <person name="Rahmani R.S."/>
            <person name="Gugger P.F."/>
            <person name="Wang M."/>
            <person name="Li H."/>
            <person name="Zhang Y."/>
            <person name="Li Z."/>
            <person name="Wang Q."/>
            <person name="Van de Peer Y."/>
            <person name="Marchal K."/>
            <person name="Chen J."/>
        </authorList>
    </citation>
    <scope>NUCLEOTIDE SEQUENCE [LARGE SCALE GENOMIC DNA]</scope>
    <source>
        <tissue evidence="1">Leaf</tissue>
    </source>
</reference>
<accession>A0A822ZVJ3</accession>
<name>A0A822ZVJ3_NELNU</name>
<comment type="caution">
    <text evidence="1">The sequence shown here is derived from an EMBL/GenBank/DDBJ whole genome shotgun (WGS) entry which is preliminary data.</text>
</comment>